<sequence length="276" mass="28141">MAFQVGVRFIALLMSMHLLLRAVYHPCTAQASDSQISPPLSKGSCCSTCFQGPAGPAGQPGIPGVPGQNGQPGSIGPRGEPGLGLPGPKGDTGDRGQKGDQGEPGVEGLIGQPGKLGPTGPNGEKGEKGGKGEPGESTYVTPTPPSAVAFTVYLSSHFTGNSGDTVIFDNIRTNVGDAYDSETGVFTCSVAGVYFFSVTVMGLVDGPRPDAILVVNGSGITRVRDSHPGYYHQSSNALVTTLVNGDTVSLIVGSGAGQRIFCCSYSSFSGFLVQAI</sequence>
<dbReference type="Pfam" id="PF00386">
    <property type="entry name" value="C1q"/>
    <property type="match status" value="1"/>
</dbReference>
<dbReference type="GO" id="GO:0005576">
    <property type="term" value="C:extracellular region"/>
    <property type="evidence" value="ECO:0007669"/>
    <property type="project" value="UniProtKB-SubCell"/>
</dbReference>
<evidence type="ECO:0000256" key="2">
    <source>
        <dbReference type="ARBA" id="ARBA00022525"/>
    </source>
</evidence>
<evidence type="ECO:0000256" key="3">
    <source>
        <dbReference type="ARBA" id="ARBA00022729"/>
    </source>
</evidence>
<dbReference type="KEGG" id="aplc:110984304"/>
<dbReference type="PANTHER" id="PTHR15427:SF52">
    <property type="entry name" value="C1Q DOMAIN-CONTAINING PROTEIN"/>
    <property type="match status" value="1"/>
</dbReference>
<evidence type="ECO:0000256" key="4">
    <source>
        <dbReference type="ARBA" id="ARBA00023119"/>
    </source>
</evidence>
<dbReference type="InterPro" id="IPR008160">
    <property type="entry name" value="Collagen"/>
</dbReference>
<proteinExistence type="predicted"/>
<dbReference type="SUPFAM" id="SSF49842">
    <property type="entry name" value="TNF-like"/>
    <property type="match status" value="1"/>
</dbReference>
<dbReference type="AlphaFoldDB" id="A0A8B7Z5G3"/>
<reference evidence="9" key="1">
    <citation type="submission" date="2025-08" db="UniProtKB">
        <authorList>
            <consortium name="RefSeq"/>
        </authorList>
    </citation>
    <scope>IDENTIFICATION</scope>
</reference>
<keyword evidence="4" id="KW-0176">Collagen</keyword>
<feature type="domain" description="C1q" evidence="7">
    <location>
        <begin position="143"/>
        <end position="276"/>
    </location>
</feature>
<dbReference type="OrthoDB" id="6154955at2759"/>
<feature type="region of interest" description="Disordered" evidence="5">
    <location>
        <begin position="57"/>
        <end position="142"/>
    </location>
</feature>
<dbReference type="InterPro" id="IPR050392">
    <property type="entry name" value="Collagen/C1q_domain"/>
</dbReference>
<evidence type="ECO:0000256" key="1">
    <source>
        <dbReference type="ARBA" id="ARBA00004613"/>
    </source>
</evidence>
<comment type="subcellular location">
    <subcellularLocation>
        <location evidence="1">Secreted</location>
    </subcellularLocation>
</comment>
<protein>
    <submittedName>
        <fullName evidence="9">Collagen alpha-1(X) chain-like</fullName>
    </submittedName>
</protein>
<evidence type="ECO:0000313" key="9">
    <source>
        <dbReference type="RefSeq" id="XP_022100030.1"/>
    </source>
</evidence>
<dbReference type="PROSITE" id="PS50871">
    <property type="entry name" value="C1Q"/>
    <property type="match status" value="1"/>
</dbReference>
<keyword evidence="8" id="KW-1185">Reference proteome</keyword>
<evidence type="ECO:0000259" key="7">
    <source>
        <dbReference type="PROSITE" id="PS50871"/>
    </source>
</evidence>
<evidence type="ECO:0000313" key="8">
    <source>
        <dbReference type="Proteomes" id="UP000694845"/>
    </source>
</evidence>
<dbReference type="PRINTS" id="PR00007">
    <property type="entry name" value="COMPLEMNTC1Q"/>
</dbReference>
<accession>A0A8B7Z5G3</accession>
<dbReference type="InterPro" id="IPR001073">
    <property type="entry name" value="C1q_dom"/>
</dbReference>
<keyword evidence="3 6" id="KW-0732">Signal</keyword>
<dbReference type="PANTHER" id="PTHR15427">
    <property type="entry name" value="EMILIN ELASTIN MICROFIBRIL INTERFACE-LOCATED PROTEIN ELASTIN MICROFIBRIL INTERFACER"/>
    <property type="match status" value="1"/>
</dbReference>
<evidence type="ECO:0000256" key="6">
    <source>
        <dbReference type="SAM" id="SignalP"/>
    </source>
</evidence>
<dbReference type="SMART" id="SM00110">
    <property type="entry name" value="C1Q"/>
    <property type="match status" value="1"/>
</dbReference>
<dbReference type="GeneID" id="110984304"/>
<dbReference type="Pfam" id="PF01391">
    <property type="entry name" value="Collagen"/>
    <property type="match status" value="1"/>
</dbReference>
<feature type="compositionally biased region" description="Basic and acidic residues" evidence="5">
    <location>
        <begin position="91"/>
        <end position="101"/>
    </location>
</feature>
<dbReference type="OMA" id="STCFQGP"/>
<feature type="compositionally biased region" description="Basic and acidic residues" evidence="5">
    <location>
        <begin position="124"/>
        <end position="134"/>
    </location>
</feature>
<gene>
    <name evidence="9" type="primary">LOC110984304</name>
</gene>
<feature type="signal peptide" evidence="6">
    <location>
        <begin position="1"/>
        <end position="29"/>
    </location>
</feature>
<keyword evidence="2" id="KW-0964">Secreted</keyword>
<evidence type="ECO:0000256" key="5">
    <source>
        <dbReference type="SAM" id="MobiDB-lite"/>
    </source>
</evidence>
<feature type="compositionally biased region" description="Low complexity" evidence="5">
    <location>
        <begin position="57"/>
        <end position="78"/>
    </location>
</feature>
<dbReference type="Gene3D" id="2.60.120.40">
    <property type="match status" value="1"/>
</dbReference>
<organism evidence="8 9">
    <name type="scientific">Acanthaster planci</name>
    <name type="common">Crown-of-thorns starfish</name>
    <dbReference type="NCBI Taxonomy" id="133434"/>
    <lineage>
        <taxon>Eukaryota</taxon>
        <taxon>Metazoa</taxon>
        <taxon>Echinodermata</taxon>
        <taxon>Eleutherozoa</taxon>
        <taxon>Asterozoa</taxon>
        <taxon>Asteroidea</taxon>
        <taxon>Valvatacea</taxon>
        <taxon>Valvatida</taxon>
        <taxon>Acanthasteridae</taxon>
        <taxon>Acanthaster</taxon>
    </lineage>
</organism>
<name>A0A8B7Z5G3_ACAPL</name>
<dbReference type="Proteomes" id="UP000694845">
    <property type="component" value="Unplaced"/>
</dbReference>
<dbReference type="InterPro" id="IPR008983">
    <property type="entry name" value="Tumour_necrosis_fac-like_dom"/>
</dbReference>
<feature type="chain" id="PRO_5034458248" evidence="6">
    <location>
        <begin position="30"/>
        <end position="276"/>
    </location>
</feature>
<dbReference type="RefSeq" id="XP_022100030.1">
    <property type="nucleotide sequence ID" value="XM_022244338.1"/>
</dbReference>